<accession>A0ABN1PKT2</accession>
<name>A0ABN1PKT2_9ACTN</name>
<evidence type="ECO:0000259" key="2">
    <source>
        <dbReference type="Pfam" id="PF01526"/>
    </source>
</evidence>
<comment type="caution">
    <text evidence="3">The sequence shown here is derived from an EMBL/GenBank/DDBJ whole genome shotgun (WGS) entry which is preliminary data.</text>
</comment>
<sequence>MLHEPTARADEVLCLNVEDLPPQDKRGKITSDTHGAGEIVFGLFHLMGRQFSPRLADAGSAALHRTGLDADCGPLSPVTCDKINFKQIAIYWDELLRLAGSLYSGTIKASEALRILAPAASPPRPPSPERPSPRSRGHPRRLVLARTLGEPAADLLVRQAHLAADLPQPSALAEAIPSPRPHPSPRPAPHATGRPAAARSPGPAHPDQRRTAPRPPSVSRASGRRSPAP</sequence>
<dbReference type="InterPro" id="IPR002513">
    <property type="entry name" value="Tn3_Tnp_DDE_dom"/>
</dbReference>
<gene>
    <name evidence="3" type="ORF">GCM10009549_52790</name>
</gene>
<dbReference type="EMBL" id="BAAAHG010000066">
    <property type="protein sequence ID" value="GAA0929738.1"/>
    <property type="molecule type" value="Genomic_DNA"/>
</dbReference>
<evidence type="ECO:0000313" key="4">
    <source>
        <dbReference type="Proteomes" id="UP001501005"/>
    </source>
</evidence>
<keyword evidence="4" id="KW-1185">Reference proteome</keyword>
<evidence type="ECO:0000313" key="3">
    <source>
        <dbReference type="EMBL" id="GAA0929738.1"/>
    </source>
</evidence>
<evidence type="ECO:0000256" key="1">
    <source>
        <dbReference type="SAM" id="MobiDB-lite"/>
    </source>
</evidence>
<reference evidence="3 4" key="1">
    <citation type="journal article" date="2019" name="Int. J. Syst. Evol. Microbiol.">
        <title>The Global Catalogue of Microorganisms (GCM) 10K type strain sequencing project: providing services to taxonomists for standard genome sequencing and annotation.</title>
        <authorList>
            <consortium name="The Broad Institute Genomics Platform"/>
            <consortium name="The Broad Institute Genome Sequencing Center for Infectious Disease"/>
            <person name="Wu L."/>
            <person name="Ma J."/>
        </authorList>
    </citation>
    <scope>NUCLEOTIDE SEQUENCE [LARGE SCALE GENOMIC DNA]</scope>
    <source>
        <strain evidence="3 4">JCM 10673</strain>
    </source>
</reference>
<dbReference type="Pfam" id="PF01526">
    <property type="entry name" value="DDE_Tnp_Tn3"/>
    <property type="match status" value="1"/>
</dbReference>
<feature type="region of interest" description="Disordered" evidence="1">
    <location>
        <begin position="118"/>
        <end position="138"/>
    </location>
</feature>
<feature type="domain" description="Tn3 transposase DDE" evidence="2">
    <location>
        <begin position="28"/>
        <end position="118"/>
    </location>
</feature>
<proteinExistence type="predicted"/>
<feature type="compositionally biased region" description="Pro residues" evidence="1">
    <location>
        <begin position="178"/>
        <end position="188"/>
    </location>
</feature>
<dbReference type="Proteomes" id="UP001501005">
    <property type="component" value="Unassembled WGS sequence"/>
</dbReference>
<organism evidence="3 4">
    <name type="scientific">Streptomyces thermoalcalitolerans</name>
    <dbReference type="NCBI Taxonomy" id="65605"/>
    <lineage>
        <taxon>Bacteria</taxon>
        <taxon>Bacillati</taxon>
        <taxon>Actinomycetota</taxon>
        <taxon>Actinomycetes</taxon>
        <taxon>Kitasatosporales</taxon>
        <taxon>Streptomycetaceae</taxon>
        <taxon>Streptomyces</taxon>
    </lineage>
</organism>
<feature type="compositionally biased region" description="Pro residues" evidence="1">
    <location>
        <begin position="120"/>
        <end position="130"/>
    </location>
</feature>
<protein>
    <recommendedName>
        <fullName evidence="2">Tn3 transposase DDE domain-containing protein</fullName>
    </recommendedName>
</protein>
<feature type="region of interest" description="Disordered" evidence="1">
    <location>
        <begin position="172"/>
        <end position="229"/>
    </location>
</feature>
<feature type="compositionally biased region" description="Low complexity" evidence="1">
    <location>
        <begin position="189"/>
        <end position="202"/>
    </location>
</feature>